<evidence type="ECO:0000256" key="2">
    <source>
        <dbReference type="ARBA" id="ARBA00022729"/>
    </source>
</evidence>
<dbReference type="Gene3D" id="3.40.50.2300">
    <property type="match status" value="2"/>
</dbReference>
<reference evidence="4 5" key="1">
    <citation type="submission" date="2020-08" db="EMBL/GenBank/DDBJ databases">
        <title>Genomic Encyclopedia of Type Strains, Phase IV (KMG-IV): sequencing the most valuable type-strain genomes for metagenomic binning, comparative biology and taxonomic classification.</title>
        <authorList>
            <person name="Goeker M."/>
        </authorList>
    </citation>
    <scope>NUCLEOTIDE SEQUENCE [LARGE SCALE GENOMIC DNA]</scope>
    <source>
        <strain evidence="4 5">DSM 45385</strain>
    </source>
</reference>
<gene>
    <name evidence="4" type="ORF">HNR40_009340</name>
</gene>
<organism evidence="4 5">
    <name type="scientific">Nonomuraea endophytica</name>
    <dbReference type="NCBI Taxonomy" id="714136"/>
    <lineage>
        <taxon>Bacteria</taxon>
        <taxon>Bacillati</taxon>
        <taxon>Actinomycetota</taxon>
        <taxon>Actinomycetes</taxon>
        <taxon>Streptosporangiales</taxon>
        <taxon>Streptosporangiaceae</taxon>
        <taxon>Nonomuraea</taxon>
    </lineage>
</organism>
<dbReference type="PANTHER" id="PTHR47628">
    <property type="match status" value="1"/>
</dbReference>
<evidence type="ECO:0000313" key="4">
    <source>
        <dbReference type="EMBL" id="MBB5083835.1"/>
    </source>
</evidence>
<comment type="similarity">
    <text evidence="1">Belongs to the leucine-binding protein family.</text>
</comment>
<proteinExistence type="inferred from homology"/>
<name>A0A7W8AD07_9ACTN</name>
<dbReference type="InterPro" id="IPR028081">
    <property type="entry name" value="Leu-bd"/>
</dbReference>
<dbReference type="AlphaFoldDB" id="A0A7W8AD07"/>
<dbReference type="Pfam" id="PF13458">
    <property type="entry name" value="Peripla_BP_6"/>
    <property type="match status" value="1"/>
</dbReference>
<dbReference type="Proteomes" id="UP000568380">
    <property type="component" value="Unassembled WGS sequence"/>
</dbReference>
<protein>
    <submittedName>
        <fullName evidence="4">ABC-type branched-subunit amino acid transport system substrate-binding protein</fullName>
    </submittedName>
</protein>
<keyword evidence="5" id="KW-1185">Reference proteome</keyword>
<dbReference type="SUPFAM" id="SSF53822">
    <property type="entry name" value="Periplasmic binding protein-like I"/>
    <property type="match status" value="1"/>
</dbReference>
<keyword evidence="2" id="KW-0732">Signal</keyword>
<dbReference type="InterPro" id="IPR028082">
    <property type="entry name" value="Peripla_BP_I"/>
</dbReference>
<dbReference type="RefSeq" id="WP_184973299.1">
    <property type="nucleotide sequence ID" value="NZ_JACHIN010000019.1"/>
</dbReference>
<dbReference type="EMBL" id="JACHIN010000019">
    <property type="protein sequence ID" value="MBB5083835.1"/>
    <property type="molecule type" value="Genomic_DNA"/>
</dbReference>
<evidence type="ECO:0000313" key="5">
    <source>
        <dbReference type="Proteomes" id="UP000568380"/>
    </source>
</evidence>
<accession>A0A7W8AD07</accession>
<dbReference type="PANTHER" id="PTHR47628:SF1">
    <property type="entry name" value="ALIPHATIC AMIDASE EXPRESSION-REGULATING PROTEIN"/>
    <property type="match status" value="1"/>
</dbReference>
<sequence length="348" mass="37837">MDTLAVALVIPLRGPAGIFGPSCELCATLAADEINARSGLLGRELVFRVVDGGRPPREVADEVDRLITAGEVQAVTGWHISAVRQAVAPRIAGRVPYLYTPLYEGGEHTPWVFLTGETPGRQLRPALRWMAEELGVRRWTVVGDDYVWPRESARAARRYVRQARGQIVDEVYVRLGTEDFGAALTRIAQGRGEGVLMLLVGQDAVAFNRAFAAAGLDRDHVRFSPLMDENMLMATGAASTRGLYSAAGFFEGLGTAGSLDLGGRYHARFGPDAPVLNSMGESCFEGVLLLGELLNRAGELDLRSIGRIAEGLVYEGPRGTMRMRGRHLEQAVFLAEAEGMDFRVLQQL</sequence>
<evidence type="ECO:0000259" key="3">
    <source>
        <dbReference type="Pfam" id="PF13458"/>
    </source>
</evidence>
<dbReference type="CDD" id="cd06358">
    <property type="entry name" value="PBP1_NHase"/>
    <property type="match status" value="1"/>
</dbReference>
<evidence type="ECO:0000256" key="1">
    <source>
        <dbReference type="ARBA" id="ARBA00010062"/>
    </source>
</evidence>
<feature type="domain" description="Leucine-binding protein" evidence="3">
    <location>
        <begin position="4"/>
        <end position="338"/>
    </location>
</feature>
<comment type="caution">
    <text evidence="4">The sequence shown here is derived from an EMBL/GenBank/DDBJ whole genome shotgun (WGS) entry which is preliminary data.</text>
</comment>